<proteinExistence type="predicted"/>
<evidence type="ECO:0000313" key="1">
    <source>
        <dbReference type="EMBL" id="MDF2097523.1"/>
    </source>
</evidence>
<protein>
    <submittedName>
        <fullName evidence="1">Uncharacterized protein</fullName>
    </submittedName>
</protein>
<accession>A0ABT5YRH4</accession>
<gene>
    <name evidence="1" type="ORF">P2G67_16250</name>
</gene>
<organism evidence="1 2">
    <name type="scientific">Aquibaculum arenosum</name>
    <dbReference type="NCBI Taxonomy" id="3032591"/>
    <lineage>
        <taxon>Bacteria</taxon>
        <taxon>Pseudomonadati</taxon>
        <taxon>Pseudomonadota</taxon>
        <taxon>Alphaproteobacteria</taxon>
        <taxon>Rhodospirillales</taxon>
        <taxon>Rhodovibrionaceae</taxon>
        <taxon>Aquibaculum</taxon>
    </lineage>
</organism>
<name>A0ABT5YRH4_9PROT</name>
<comment type="caution">
    <text evidence="1">The sequence shown here is derived from an EMBL/GenBank/DDBJ whole genome shotgun (WGS) entry which is preliminary data.</text>
</comment>
<keyword evidence="2" id="KW-1185">Reference proteome</keyword>
<evidence type="ECO:0000313" key="2">
    <source>
        <dbReference type="Proteomes" id="UP001215503"/>
    </source>
</evidence>
<sequence>MSLGGVVGNHHPLDQVAQLLARRLCVGRAQLTGKVCNPCAIDGGKVIVQIQNRLLLGLRKLHFQGGDFVFDAGQPVHERLGVVAVCNGVDQVNFLLAQGVQSSLRLLTLLAGRFQGGLGLGLNRLDEVGQQVRVHQAVLQAVEDQAFHLSAPDRLLLGAGAGLSRVGAADVVLPGIAHGAATGAADHQAGEEVLGTAMVPEAVLGCVALCKVRAPALAAVGRGLEAVLNLPPERLIDDAQLRNLSGDVFVGGAHPGLAQTGLVVFAILRAVPDHRAVINRVAQNARLPRRVTADGGITPGLARGAWDAVGIERLGDGDGRFALGIVPVDAPDHIGMLWMNGEDAAFVGGSGGVVAVAVGRARGVASFQDDAFQTAMGFLFQGAQELAVHHGAQPHGHGRREAVGNRIEAHVVILSFLVECRHIGHVAAQAVEGLHQDNVGAVRRDDGTQGVKPRAVNGGAGGGAVLKLGNDLPALLLGDPLAKAILVLDGLRALQVGGIACVDDGTKGLCHRSPFSLVGVPEAPEPGPVPGQSGCQCRVSLGSGCGSSQGSCCDCARRSAT</sequence>
<dbReference type="EMBL" id="JARHUD010000021">
    <property type="protein sequence ID" value="MDF2097523.1"/>
    <property type="molecule type" value="Genomic_DNA"/>
</dbReference>
<reference evidence="1 2" key="1">
    <citation type="submission" date="2023-03" db="EMBL/GenBank/DDBJ databases">
        <title>Fodinicurvata sp. CAU 1616 isolated from sea sendiment.</title>
        <authorList>
            <person name="Kim W."/>
        </authorList>
    </citation>
    <scope>NUCLEOTIDE SEQUENCE [LARGE SCALE GENOMIC DNA]</scope>
    <source>
        <strain evidence="1 2">CAU 1616</strain>
    </source>
</reference>
<dbReference type="Proteomes" id="UP001215503">
    <property type="component" value="Unassembled WGS sequence"/>
</dbReference>